<dbReference type="EMBL" id="LIRB01000146">
    <property type="protein sequence ID" value="KWX71604.1"/>
    <property type="molecule type" value="Genomic_DNA"/>
</dbReference>
<sequence>MKINLKAENPISPSRTLGEKVNGECTSWFMTPEELTAYNEKNGYPIMKLSDRRGHHYMEAKKGVKKDAKKQVRGKKDAS</sequence>
<name>A0A132TJZ1_9BACL</name>
<dbReference type="AlphaFoldDB" id="A0A132TJZ1"/>
<evidence type="ECO:0000313" key="2">
    <source>
        <dbReference type="EMBL" id="KWX71604.1"/>
    </source>
</evidence>
<evidence type="ECO:0000256" key="1">
    <source>
        <dbReference type="SAM" id="MobiDB-lite"/>
    </source>
</evidence>
<gene>
    <name evidence="2" type="ORF">AMQ84_27160</name>
</gene>
<evidence type="ECO:0000313" key="3">
    <source>
        <dbReference type="Proteomes" id="UP000070475"/>
    </source>
</evidence>
<protein>
    <submittedName>
        <fullName evidence="2">Uncharacterized protein</fullName>
    </submittedName>
</protein>
<keyword evidence="3" id="KW-1185">Reference proteome</keyword>
<feature type="region of interest" description="Disordered" evidence="1">
    <location>
        <begin position="60"/>
        <end position="79"/>
    </location>
</feature>
<dbReference type="RefSeq" id="WP_060862922.1">
    <property type="nucleotide sequence ID" value="NZ_LIRB01000146.1"/>
</dbReference>
<organism evidence="2 3">
    <name type="scientific">Paenibacillus riograndensis</name>
    <dbReference type="NCBI Taxonomy" id="483937"/>
    <lineage>
        <taxon>Bacteria</taxon>
        <taxon>Bacillati</taxon>
        <taxon>Bacillota</taxon>
        <taxon>Bacilli</taxon>
        <taxon>Bacillales</taxon>
        <taxon>Paenibacillaceae</taxon>
        <taxon>Paenibacillus</taxon>
        <taxon>Paenibacillus sonchi group</taxon>
    </lineage>
</organism>
<proteinExistence type="predicted"/>
<dbReference type="Proteomes" id="UP000070475">
    <property type="component" value="Unassembled WGS sequence"/>
</dbReference>
<accession>A0A132TJZ1</accession>
<comment type="caution">
    <text evidence="2">The sequence shown here is derived from an EMBL/GenBank/DDBJ whole genome shotgun (WGS) entry which is preliminary data.</text>
</comment>
<reference evidence="2 3" key="1">
    <citation type="submission" date="2015-08" db="EMBL/GenBank/DDBJ databases">
        <title>Genomes of Paenibacillus riograndensis.</title>
        <authorList>
            <person name="Sant'Anna F.H."/>
            <person name="Souza R."/>
            <person name="Ambrosini A."/>
            <person name="Bach E."/>
            <person name="Fernandes G."/>
            <person name="Balsanelli E."/>
            <person name="Baura V.A."/>
            <person name="Pedrosa F.O."/>
            <person name="Souza E.M."/>
            <person name="Passaglia L."/>
        </authorList>
    </citation>
    <scope>NUCLEOTIDE SEQUENCE [LARGE SCALE GENOMIC DNA]</scope>
    <source>
        <strain evidence="2 3">CAS34</strain>
    </source>
</reference>